<dbReference type="Pfam" id="PF13731">
    <property type="entry name" value="WxL"/>
    <property type="match status" value="1"/>
</dbReference>
<evidence type="ECO:0000259" key="2">
    <source>
        <dbReference type="Pfam" id="PF13731"/>
    </source>
</evidence>
<dbReference type="InterPro" id="IPR027994">
    <property type="entry name" value="WxL_dom"/>
</dbReference>
<dbReference type="EMBL" id="CP045068">
    <property type="protein sequence ID" value="QFQ90885.1"/>
    <property type="molecule type" value="Genomic_DNA"/>
</dbReference>
<reference evidence="3 4" key="1">
    <citation type="submission" date="2019-10" db="EMBL/GenBank/DDBJ databases">
        <title>Genome sequencing of Lactobacillus manihotivorans.</title>
        <authorList>
            <person name="Kim K."/>
        </authorList>
    </citation>
    <scope>NUCLEOTIDE SEQUENCE [LARGE SCALE GENOMIC DNA]</scope>
    <source>
        <strain evidence="3 4">LM010</strain>
    </source>
</reference>
<name>A0A5P8JNR5_9LACO</name>
<evidence type="ECO:0000256" key="1">
    <source>
        <dbReference type="SAM" id="MobiDB-lite"/>
    </source>
</evidence>
<dbReference type="Proteomes" id="UP000388452">
    <property type="component" value="Chromosome"/>
</dbReference>
<evidence type="ECO:0000313" key="3">
    <source>
        <dbReference type="EMBL" id="QFQ90885.1"/>
    </source>
</evidence>
<proteinExistence type="predicted"/>
<dbReference type="AlphaFoldDB" id="A0A5P8JNR5"/>
<evidence type="ECO:0000313" key="4">
    <source>
        <dbReference type="Proteomes" id="UP000388452"/>
    </source>
</evidence>
<feature type="domain" description="WxL" evidence="2">
    <location>
        <begin position="31"/>
        <end position="178"/>
    </location>
</feature>
<feature type="compositionally biased region" description="Polar residues" evidence="1">
    <location>
        <begin position="71"/>
        <end position="85"/>
    </location>
</feature>
<feature type="region of interest" description="Disordered" evidence="1">
    <location>
        <begin position="71"/>
        <end position="95"/>
    </location>
</feature>
<sequence length="178" mass="18957">MLSGAQTLDLLPKSTDSSKLANFDLSTLTDTDDQATSTVTDADDFLKAQVTQVGTYNSGWQLKMAMSTLTSEDGSDSITGGSVTMGTPKVTKDSSTTDLNMGMGKTVDMNGDEPVINETKISSYADPEDVVNTGNNSTAGVYNIAWNINDVKMNLPAMVGKLNTNYQSTMSWALTWAP</sequence>
<organism evidence="3 4">
    <name type="scientific">Lacticaseibacillus manihotivorans</name>
    <dbReference type="NCBI Taxonomy" id="88233"/>
    <lineage>
        <taxon>Bacteria</taxon>
        <taxon>Bacillati</taxon>
        <taxon>Bacillota</taxon>
        <taxon>Bacilli</taxon>
        <taxon>Lactobacillales</taxon>
        <taxon>Lactobacillaceae</taxon>
        <taxon>Lacticaseibacillus</taxon>
    </lineage>
</organism>
<gene>
    <name evidence="3" type="ORF">LM010_05365</name>
</gene>
<protein>
    <recommendedName>
        <fullName evidence="2">WxL domain-containing protein</fullName>
    </recommendedName>
</protein>
<accession>A0A5P8JNR5</accession>